<dbReference type="Gene3D" id="3.40.50.11770">
    <property type="match status" value="1"/>
</dbReference>
<dbReference type="Gene3D" id="2.30.36.100">
    <property type="match status" value="1"/>
</dbReference>
<dbReference type="PATRIC" id="fig|1838285.3.peg.788"/>
<evidence type="ECO:0000256" key="1">
    <source>
        <dbReference type="PROSITE-ProRule" id="PRU00409"/>
    </source>
</evidence>
<comment type="caution">
    <text evidence="3">The sequence shown here is derived from an EMBL/GenBank/DDBJ whole genome shotgun (WGS) entry which is preliminary data.</text>
</comment>
<dbReference type="InterPro" id="IPR011761">
    <property type="entry name" value="ATP-grasp"/>
</dbReference>
<gene>
    <name evidence="3" type="ORF">SCAL_000779</name>
</gene>
<dbReference type="Gene3D" id="3.30.470.20">
    <property type="entry name" value="ATP-grasp fold, B domain"/>
    <property type="match status" value="1"/>
</dbReference>
<keyword evidence="1" id="KW-0547">Nucleotide-binding</keyword>
<dbReference type="InterPro" id="IPR024710">
    <property type="entry name" value="MfnD"/>
</dbReference>
<evidence type="ECO:0000313" key="3">
    <source>
        <dbReference type="EMBL" id="OFV68139.1"/>
    </source>
</evidence>
<dbReference type="Pfam" id="PF02655">
    <property type="entry name" value="ATP-grasp_3"/>
    <property type="match status" value="1"/>
</dbReference>
<dbReference type="GO" id="GO:0046872">
    <property type="term" value="F:metal ion binding"/>
    <property type="evidence" value="ECO:0007669"/>
    <property type="project" value="InterPro"/>
</dbReference>
<dbReference type="SUPFAM" id="SSF56059">
    <property type="entry name" value="Glutathione synthetase ATP-binding domain-like"/>
    <property type="match status" value="1"/>
</dbReference>
<sequence length="284" mass="31708">MKLLLAEYAVGMRLEDGIIREGRAMLETLSRSFKRSGCEVMTPEPGRFETDLEMLAANSDYGLVIAPDEHLTHYTEIIESRTVNLGSPSNVVDACADKLKTTRILRDAGIAVAEDVDSDRYVIKPRWGCGSEEIIVTDENLLPDGFIRTRFIEGEHISASLIRSKNGFVLPLTINKQLVEITDEKIRYKGGITPYFTPRADEIIDACRRAGEILGCRGYFGVDLVLSDKPYIVDVNPRPTTSIIGISRVIDKEIGGLILDAYRNRLPESVNIISEEVIYKLDEL</sequence>
<organism evidence="3 4">
    <name type="scientific">Candidatus Syntropharchaeum caldarium</name>
    <dbReference type="NCBI Taxonomy" id="1838285"/>
    <lineage>
        <taxon>Archaea</taxon>
        <taxon>Methanobacteriati</taxon>
        <taxon>Methanobacteriota</taxon>
        <taxon>Stenosarchaea group</taxon>
        <taxon>Methanomicrobia</taxon>
        <taxon>Methanosarcinales</taxon>
        <taxon>ANME-2 cluster</taxon>
        <taxon>Candidatus Syntropharchaeum</taxon>
    </lineage>
</organism>
<feature type="domain" description="ATP-grasp" evidence="2">
    <location>
        <begin position="55"/>
        <end position="263"/>
    </location>
</feature>
<dbReference type="GO" id="GO:0005524">
    <property type="term" value="F:ATP binding"/>
    <property type="evidence" value="ECO:0007669"/>
    <property type="project" value="UniProtKB-UniRule"/>
</dbReference>
<dbReference type="PROSITE" id="PS50975">
    <property type="entry name" value="ATP_GRASP"/>
    <property type="match status" value="1"/>
</dbReference>
<keyword evidence="1" id="KW-0067">ATP-binding</keyword>
<keyword evidence="4" id="KW-1185">Reference proteome</keyword>
<dbReference type="Proteomes" id="UP000186940">
    <property type="component" value="Unassembled WGS sequence"/>
</dbReference>
<protein>
    <submittedName>
        <fullName evidence="3">Protein containing ATP-grasp fold, DUF201-type</fullName>
    </submittedName>
</protein>
<dbReference type="AlphaFoldDB" id="A0A1F2P9V3"/>
<name>A0A1F2P9V3_9EURY</name>
<proteinExistence type="predicted"/>
<evidence type="ECO:0000313" key="4">
    <source>
        <dbReference type="Proteomes" id="UP000186940"/>
    </source>
</evidence>
<evidence type="ECO:0000259" key="2">
    <source>
        <dbReference type="PROSITE" id="PS50975"/>
    </source>
</evidence>
<dbReference type="InterPro" id="IPR003806">
    <property type="entry name" value="ATP-grasp_PylC-type"/>
</dbReference>
<dbReference type="STRING" id="1838285.SCAL_000779"/>
<dbReference type="EMBL" id="LYOS01000002">
    <property type="protein sequence ID" value="OFV68139.1"/>
    <property type="molecule type" value="Genomic_DNA"/>
</dbReference>
<accession>A0A1F2P9V3</accession>
<reference evidence="3" key="1">
    <citation type="submission" date="2016-05" db="EMBL/GenBank/DDBJ databases">
        <title>Microbial consortia oxidize butane by reversing methanogenesis.</title>
        <authorList>
            <person name="Laso-Perez R."/>
            <person name="Richter M."/>
            <person name="Wegener G."/>
            <person name="Musat F."/>
        </authorList>
    </citation>
    <scope>NUCLEOTIDE SEQUENCE [LARGE SCALE GENOMIC DNA]</scope>
    <source>
        <strain evidence="3">BOX2</strain>
    </source>
</reference>
<dbReference type="PIRSF" id="PIRSF016766">
    <property type="entry name" value="UCP016766_ATPgrasp"/>
    <property type="match status" value="1"/>
</dbReference>